<dbReference type="PROSITE" id="PS00133">
    <property type="entry name" value="CARBOXYPEPT_ZN_2"/>
    <property type="match status" value="1"/>
</dbReference>
<evidence type="ECO:0000256" key="9">
    <source>
        <dbReference type="ARBA" id="ARBA00022842"/>
    </source>
</evidence>
<dbReference type="Proteomes" id="UP000271256">
    <property type="component" value="Unassembled WGS sequence"/>
</dbReference>
<evidence type="ECO:0000259" key="11">
    <source>
        <dbReference type="Pfam" id="PF01850"/>
    </source>
</evidence>
<dbReference type="SUPFAM" id="SSF88723">
    <property type="entry name" value="PIN domain-like"/>
    <property type="match status" value="1"/>
</dbReference>
<comment type="cofactor">
    <cofactor evidence="2">
        <name>Zn(2+)</name>
        <dbReference type="ChEBI" id="CHEBI:29105"/>
    </cofactor>
</comment>
<feature type="domain" description="PIN" evidence="11">
    <location>
        <begin position="4"/>
        <end position="136"/>
    </location>
</feature>
<keyword evidence="4" id="KW-1277">Toxin-antitoxin system</keyword>
<keyword evidence="13" id="KW-1185">Reference proteome</keyword>
<dbReference type="InterPro" id="IPR002716">
    <property type="entry name" value="PIN_dom"/>
</dbReference>
<evidence type="ECO:0000256" key="7">
    <source>
        <dbReference type="ARBA" id="ARBA00022801"/>
    </source>
</evidence>
<evidence type="ECO:0000313" key="12">
    <source>
        <dbReference type="EMBL" id="RKO65745.1"/>
    </source>
</evidence>
<dbReference type="EMBL" id="RBWE01000001">
    <property type="protein sequence ID" value="RKO65745.1"/>
    <property type="molecule type" value="Genomic_DNA"/>
</dbReference>
<organism evidence="12 13">
    <name type="scientific">Desulfofundulus salinus</name>
    <dbReference type="NCBI Taxonomy" id="2419843"/>
    <lineage>
        <taxon>Bacteria</taxon>
        <taxon>Bacillati</taxon>
        <taxon>Bacillota</taxon>
        <taxon>Clostridia</taxon>
        <taxon>Eubacteriales</taxon>
        <taxon>Peptococcaceae</taxon>
        <taxon>Desulfofundulus</taxon>
    </lineage>
</organism>
<proteinExistence type="inferred from homology"/>
<keyword evidence="8" id="KW-0862">Zinc</keyword>
<keyword evidence="7" id="KW-0378">Hydrolase</keyword>
<evidence type="ECO:0000256" key="6">
    <source>
        <dbReference type="ARBA" id="ARBA00022723"/>
    </source>
</evidence>
<comment type="caution">
    <text evidence="12">The sequence shown here is derived from an EMBL/GenBank/DDBJ whole genome shotgun (WGS) entry which is preliminary data.</text>
</comment>
<dbReference type="InterPro" id="IPR050556">
    <property type="entry name" value="Type_II_TA_system_RNase"/>
</dbReference>
<evidence type="ECO:0000256" key="10">
    <source>
        <dbReference type="ARBA" id="ARBA00038093"/>
    </source>
</evidence>
<protein>
    <submittedName>
        <fullName evidence="12">Type II toxin-antitoxin system VapC family toxin</fullName>
    </submittedName>
</protein>
<dbReference type="GO" id="GO:0004518">
    <property type="term" value="F:nuclease activity"/>
    <property type="evidence" value="ECO:0007669"/>
    <property type="project" value="UniProtKB-KW"/>
</dbReference>
<evidence type="ECO:0000256" key="1">
    <source>
        <dbReference type="ARBA" id="ARBA00001946"/>
    </source>
</evidence>
<name>A0A494WXW6_9FIRM</name>
<dbReference type="PANTHER" id="PTHR33653">
    <property type="entry name" value="RIBONUCLEASE VAPC2"/>
    <property type="match status" value="1"/>
</dbReference>
<dbReference type="GO" id="GO:0016787">
    <property type="term" value="F:hydrolase activity"/>
    <property type="evidence" value="ECO:0007669"/>
    <property type="project" value="UniProtKB-KW"/>
</dbReference>
<evidence type="ECO:0000313" key="13">
    <source>
        <dbReference type="Proteomes" id="UP000271256"/>
    </source>
</evidence>
<keyword evidence="9" id="KW-0460">Magnesium</keyword>
<evidence type="ECO:0000256" key="4">
    <source>
        <dbReference type="ARBA" id="ARBA00022649"/>
    </source>
</evidence>
<dbReference type="AlphaFoldDB" id="A0A494WXW6"/>
<dbReference type="Gene3D" id="3.40.50.1010">
    <property type="entry name" value="5'-nuclease"/>
    <property type="match status" value="1"/>
</dbReference>
<dbReference type="InterPro" id="IPR057247">
    <property type="entry name" value="CARBOXYPEPT_ZN_2"/>
</dbReference>
<accession>A0A494WXW6</accession>
<dbReference type="PANTHER" id="PTHR33653:SF1">
    <property type="entry name" value="RIBONUCLEASE VAPC2"/>
    <property type="match status" value="1"/>
</dbReference>
<keyword evidence="5" id="KW-0540">Nuclease</keyword>
<comment type="similarity">
    <text evidence="3">Belongs to the peptidase M14 family.</text>
</comment>
<evidence type="ECO:0000256" key="3">
    <source>
        <dbReference type="ARBA" id="ARBA00005988"/>
    </source>
</evidence>
<dbReference type="GO" id="GO:0046872">
    <property type="term" value="F:metal ion binding"/>
    <property type="evidence" value="ECO:0007669"/>
    <property type="project" value="UniProtKB-KW"/>
</dbReference>
<dbReference type="OrthoDB" id="5368631at2"/>
<evidence type="ECO:0000256" key="5">
    <source>
        <dbReference type="ARBA" id="ARBA00022722"/>
    </source>
</evidence>
<comment type="similarity">
    <text evidence="10">Belongs to the PINc/VapC protein family.</text>
</comment>
<dbReference type="InterPro" id="IPR029060">
    <property type="entry name" value="PIN-like_dom_sf"/>
</dbReference>
<dbReference type="RefSeq" id="WP_121450217.1">
    <property type="nucleotide sequence ID" value="NZ_RBWE01000001.1"/>
</dbReference>
<evidence type="ECO:0000256" key="8">
    <source>
        <dbReference type="ARBA" id="ARBA00022833"/>
    </source>
</evidence>
<reference evidence="12 13" key="1">
    <citation type="submission" date="2018-10" db="EMBL/GenBank/DDBJ databases">
        <authorList>
            <person name="Grouzdev D.S."/>
            <person name="Krutkina M.S."/>
            <person name="Tourova T.P."/>
            <person name="Nazina T.N."/>
        </authorList>
    </citation>
    <scope>NUCLEOTIDE SEQUENCE [LARGE SCALE GENOMIC DNA]</scope>
    <source>
        <strain evidence="12 13">435</strain>
    </source>
</reference>
<comment type="cofactor">
    <cofactor evidence="1">
        <name>Mg(2+)</name>
        <dbReference type="ChEBI" id="CHEBI:18420"/>
    </cofactor>
</comment>
<evidence type="ECO:0000256" key="2">
    <source>
        <dbReference type="ARBA" id="ARBA00001947"/>
    </source>
</evidence>
<gene>
    <name evidence="12" type="ORF">D7024_01355</name>
</gene>
<dbReference type="Pfam" id="PF01850">
    <property type="entry name" value="PIN"/>
    <property type="match status" value="1"/>
</dbReference>
<sequence length="155" mass="18273">MDGVLLDTNIIIDLLRTYRKSRPKNPEHAFNSRQVIELFKYLTFNRIKRYISCHTIKEVLQYPYISEQEEKRIQTILPQFCLILPTTKKIARIAGLLSRHSAEYRDHHVEDCYIAATAIAYKLPLYTRNPDDFKYVPHPDLEIVVPYQYQGDVTS</sequence>
<keyword evidence="6" id="KW-0479">Metal-binding</keyword>